<reference evidence="3 4" key="1">
    <citation type="submission" date="2020-06" db="EMBL/GenBank/DDBJ databases">
        <title>Genome sequence of 2 isolates from Red Sea Mangroves.</title>
        <authorList>
            <person name="Sefrji F."/>
            <person name="Michoud G."/>
            <person name="Merlino G."/>
            <person name="Daffonchio D."/>
        </authorList>
    </citation>
    <scope>NUCLEOTIDE SEQUENCE [LARGE SCALE GENOMIC DNA]</scope>
    <source>
        <strain evidence="3 4">R1DC25</strain>
    </source>
</reference>
<accession>A0A7S8HC32</accession>
<dbReference type="SUPFAM" id="SSF52499">
    <property type="entry name" value="Isochorismatase-like hydrolases"/>
    <property type="match status" value="1"/>
</dbReference>
<protein>
    <submittedName>
        <fullName evidence="3">Cysteine hydrolase</fullName>
    </submittedName>
</protein>
<name>A0A7S8HC32_9HYPH</name>
<dbReference type="Pfam" id="PF00857">
    <property type="entry name" value="Isochorismatase"/>
    <property type="match status" value="1"/>
</dbReference>
<dbReference type="PANTHER" id="PTHR43540:SF6">
    <property type="entry name" value="ISOCHORISMATASE-LIKE DOMAIN-CONTAINING PROTEIN"/>
    <property type="match status" value="1"/>
</dbReference>
<dbReference type="PANTHER" id="PTHR43540">
    <property type="entry name" value="PEROXYUREIDOACRYLATE/UREIDOACRYLATE AMIDOHYDROLASE-RELATED"/>
    <property type="match status" value="1"/>
</dbReference>
<dbReference type="GO" id="GO:0016787">
    <property type="term" value="F:hydrolase activity"/>
    <property type="evidence" value="ECO:0007669"/>
    <property type="project" value="UniProtKB-KW"/>
</dbReference>
<evidence type="ECO:0000313" key="4">
    <source>
        <dbReference type="Proteomes" id="UP000593594"/>
    </source>
</evidence>
<dbReference type="RefSeq" id="WP_213164043.1">
    <property type="nucleotide sequence ID" value="NZ_CP058214.1"/>
</dbReference>
<dbReference type="InterPro" id="IPR036380">
    <property type="entry name" value="Isochorismatase-like_sf"/>
</dbReference>
<keyword evidence="4" id="KW-1185">Reference proteome</keyword>
<evidence type="ECO:0000313" key="3">
    <source>
        <dbReference type="EMBL" id="QPC42808.1"/>
    </source>
</evidence>
<keyword evidence="1 3" id="KW-0378">Hydrolase</keyword>
<dbReference type="EMBL" id="CP058214">
    <property type="protein sequence ID" value="QPC42808.1"/>
    <property type="molecule type" value="Genomic_DNA"/>
</dbReference>
<feature type="domain" description="Isochorismatase-like" evidence="2">
    <location>
        <begin position="14"/>
        <end position="185"/>
    </location>
</feature>
<dbReference type="Gene3D" id="3.40.50.850">
    <property type="entry name" value="Isochorismatase-like"/>
    <property type="match status" value="1"/>
</dbReference>
<proteinExistence type="predicted"/>
<evidence type="ECO:0000259" key="2">
    <source>
        <dbReference type="Pfam" id="PF00857"/>
    </source>
</evidence>
<organism evidence="3 4">
    <name type="scientific">Kaustia mangrovi</name>
    <dbReference type="NCBI Taxonomy" id="2593653"/>
    <lineage>
        <taxon>Bacteria</taxon>
        <taxon>Pseudomonadati</taxon>
        <taxon>Pseudomonadota</taxon>
        <taxon>Alphaproteobacteria</taxon>
        <taxon>Hyphomicrobiales</taxon>
        <taxon>Parvibaculaceae</taxon>
        <taxon>Kaustia</taxon>
    </lineage>
</organism>
<dbReference type="InterPro" id="IPR050272">
    <property type="entry name" value="Isochorismatase-like_hydrls"/>
</dbReference>
<dbReference type="AlphaFoldDB" id="A0A7S8HC32"/>
<dbReference type="KEGG" id="kmn:HW532_08935"/>
<dbReference type="Proteomes" id="UP000593594">
    <property type="component" value="Chromosome"/>
</dbReference>
<sequence>MSRLPFGPLGDSALVVCVDMQRIFLEPGDWFCPTGLEIVPAIRSLVAARPDRSWFTRFITARTPEAATGTWQRYYRHWTGVTQEAAGADVLDLHEDLAPYAGPGRIFDKWTHDAFDSDGFAAAVAGLQPSALVFCGVETDVCVLASVLSAVDLGYRVIVPREAVASSDMAGHRACLDAVYPRFDQQVELASLDDILAEWTTP</sequence>
<gene>
    <name evidence="3" type="ORF">HW532_08935</name>
</gene>
<dbReference type="CDD" id="cd00431">
    <property type="entry name" value="cysteine_hydrolases"/>
    <property type="match status" value="1"/>
</dbReference>
<evidence type="ECO:0000256" key="1">
    <source>
        <dbReference type="ARBA" id="ARBA00022801"/>
    </source>
</evidence>
<dbReference type="InterPro" id="IPR000868">
    <property type="entry name" value="Isochorismatase-like_dom"/>
</dbReference>